<dbReference type="Proteomes" id="UP000831341">
    <property type="component" value="Segment"/>
</dbReference>
<evidence type="ECO:0000313" key="1">
    <source>
        <dbReference type="EMBL" id="UOL48236.1"/>
    </source>
</evidence>
<accession>A0AAE9GN31</accession>
<dbReference type="EMBL" id="OM864357">
    <property type="protein sequence ID" value="UOL48236.1"/>
    <property type="molecule type" value="Genomic_DNA"/>
</dbReference>
<proteinExistence type="predicted"/>
<sequence>MHKFKVGDKVVVGEACTGFMELLQRTQGVKKYYTVTHTSAEGYWLQLDGMVCYGDPVPWCSEYFELYQEPDDELPPAPTSVLYYHSTADADNLQHMIVQPHWELEGHLSIAIVKSGKKFDPLAYGDALSLNLEPDAALQLAHDLCRMAMDIKRKEKANA</sequence>
<protein>
    <submittedName>
        <fullName evidence="1">Uncharacterized protein</fullName>
    </submittedName>
</protein>
<evidence type="ECO:0000313" key="2">
    <source>
        <dbReference type="Proteomes" id="UP000831341"/>
    </source>
</evidence>
<keyword evidence="2" id="KW-1185">Reference proteome</keyword>
<name>A0AAE9GN31_9CAUD</name>
<organism evidence="1 2">
    <name type="scientific">Escherichia phage ZH5</name>
    <dbReference type="NCBI Taxonomy" id="2924930"/>
    <lineage>
        <taxon>Viruses</taxon>
        <taxon>Duplodnaviria</taxon>
        <taxon>Heunggongvirae</taxon>
        <taxon>Uroviricota</taxon>
        <taxon>Caudoviricetes</taxon>
        <taxon>Autographivirales</taxon>
        <taxon>Autoscriptoviridae</taxon>
        <taxon>Slopekvirinae</taxon>
        <taxon>Drulisvirus</taxon>
        <taxon>Drulisvirus ZH5</taxon>
    </lineage>
</organism>
<reference evidence="1" key="1">
    <citation type="submission" date="2022-02" db="EMBL/GenBank/DDBJ databases">
        <authorList>
            <person name="Li L."/>
            <person name="Wang X."/>
        </authorList>
    </citation>
    <scope>NUCLEOTIDE SEQUENCE</scope>
</reference>